<dbReference type="GO" id="GO:0005886">
    <property type="term" value="C:plasma membrane"/>
    <property type="evidence" value="ECO:0007669"/>
    <property type="project" value="TreeGrafter"/>
</dbReference>
<dbReference type="FunFam" id="3.40.50.300:FF:000398">
    <property type="entry name" value="Type IV pilus assembly ATPase PilB"/>
    <property type="match status" value="1"/>
</dbReference>
<dbReference type="OrthoDB" id="9805147at2"/>
<keyword evidence="2" id="KW-0547">Nucleotide-binding</keyword>
<dbReference type="InterPro" id="IPR027417">
    <property type="entry name" value="P-loop_NTPase"/>
</dbReference>
<keyword evidence="6" id="KW-1185">Reference proteome</keyword>
<dbReference type="STRING" id="526222.Desal_0400"/>
<dbReference type="RefSeq" id="WP_012765993.1">
    <property type="nucleotide sequence ID" value="NC_012881.1"/>
</dbReference>
<evidence type="ECO:0000259" key="4">
    <source>
        <dbReference type="PROSITE" id="PS00662"/>
    </source>
</evidence>
<feature type="domain" description="Bacterial type II secretion system protein E" evidence="4">
    <location>
        <begin position="365"/>
        <end position="379"/>
    </location>
</feature>
<dbReference type="InterPro" id="IPR037257">
    <property type="entry name" value="T2SS_E_N_sf"/>
</dbReference>
<accession>C6BWY7</accession>
<evidence type="ECO:0000256" key="3">
    <source>
        <dbReference type="ARBA" id="ARBA00022840"/>
    </source>
</evidence>
<dbReference type="InterPro" id="IPR003593">
    <property type="entry name" value="AAA+_ATPase"/>
</dbReference>
<organism evidence="5 6">
    <name type="scientific">Maridesulfovibrio salexigens (strain ATCC 14822 / DSM 2638 / NCIMB 8403 / VKM B-1763)</name>
    <name type="common">Desulfovibrio salexigens</name>
    <dbReference type="NCBI Taxonomy" id="526222"/>
    <lineage>
        <taxon>Bacteria</taxon>
        <taxon>Pseudomonadati</taxon>
        <taxon>Thermodesulfobacteriota</taxon>
        <taxon>Desulfovibrionia</taxon>
        <taxon>Desulfovibrionales</taxon>
        <taxon>Desulfovibrionaceae</taxon>
        <taxon>Maridesulfovibrio</taxon>
    </lineage>
</organism>
<dbReference type="AlphaFoldDB" id="C6BWY7"/>
<dbReference type="GO" id="GO:0016887">
    <property type="term" value="F:ATP hydrolysis activity"/>
    <property type="evidence" value="ECO:0007669"/>
    <property type="project" value="TreeGrafter"/>
</dbReference>
<dbReference type="PROSITE" id="PS00662">
    <property type="entry name" value="T2SP_E"/>
    <property type="match status" value="1"/>
</dbReference>
<dbReference type="Gene3D" id="3.30.300.160">
    <property type="entry name" value="Type II secretion system, protein E, N-terminal domain"/>
    <property type="match status" value="1"/>
</dbReference>
<evidence type="ECO:0000313" key="5">
    <source>
        <dbReference type="EMBL" id="ACS78467.1"/>
    </source>
</evidence>
<reference evidence="5 6" key="1">
    <citation type="submission" date="2009-06" db="EMBL/GenBank/DDBJ databases">
        <title>Complete sequence of Desulfovibrio salexigens DSM 2638.</title>
        <authorList>
            <consortium name="US DOE Joint Genome Institute"/>
            <person name="Lucas S."/>
            <person name="Copeland A."/>
            <person name="Lapidus A."/>
            <person name="Glavina del Rio T."/>
            <person name="Tice H."/>
            <person name="Bruce D."/>
            <person name="Goodwin L."/>
            <person name="Pitluck S."/>
            <person name="Munk A.C."/>
            <person name="Brettin T."/>
            <person name="Detter J.C."/>
            <person name="Han C."/>
            <person name="Tapia R."/>
            <person name="Larimer F."/>
            <person name="Land M."/>
            <person name="Hauser L."/>
            <person name="Kyrpides N."/>
            <person name="Anderson I."/>
            <person name="Wall J.D."/>
            <person name="Arkin A.P."/>
            <person name="Dehal P."/>
            <person name="Chivian D."/>
            <person name="Giles B."/>
            <person name="Hazen T.C."/>
        </authorList>
    </citation>
    <scope>NUCLEOTIDE SEQUENCE [LARGE SCALE GENOMIC DNA]</scope>
    <source>
        <strain evidence="6">ATCC 14822 / DSM 2638 / NCIMB 8403 / VKM B-1763</strain>
    </source>
</reference>
<keyword evidence="3" id="KW-0067">ATP-binding</keyword>
<dbReference type="KEGG" id="dsa:Desal_0400"/>
<dbReference type="SUPFAM" id="SSF52540">
    <property type="entry name" value="P-loop containing nucleoside triphosphate hydrolases"/>
    <property type="match status" value="1"/>
</dbReference>
<dbReference type="GO" id="GO:0005524">
    <property type="term" value="F:ATP binding"/>
    <property type="evidence" value="ECO:0007669"/>
    <property type="project" value="UniProtKB-KW"/>
</dbReference>
<dbReference type="Gene3D" id="3.40.50.300">
    <property type="entry name" value="P-loop containing nucleotide triphosphate hydrolases"/>
    <property type="match status" value="1"/>
</dbReference>
<sequence length="530" mass="58208">MQENEIKLLPPTFYDLSSPDRIRGWWQRVRQAGESEQDALKSTAELLGLEWMELDKTYLAEPGVVQLVPENFAKNHLLLPLAKEQDGVVRVAVATPFLGTSVSEMEQALDMTVHMVLAPADNLVDALERAYSGEGMEGVFTSLDEDLDSLDDVEDLRDMAQAAPVIRLVNNTFRDAIAQGASDIHISPYEDGLEIRFRVDGILHVVNTVPRKYQAAIISRIKIMSNLDIAERRIPQDGRIRLKMEQSDYDIRVASTPTVFGEGVVMRILDKSSIKVDISDVGFEPDMLETWKSLVHRPHGAILVTGPTGSGKTTTLYASLNYIKSPELKIITTEDPVEYQLRGIDQIQVNPKVGLTFAAALRSILRQDPDVIMVGEIRDFETAEIAIQSSLTGHLVLSTLHTNDAPTAITRLVEMGIAPYLAAPTLAGAMAQRLLRRLCSNCKKQGADGKWQAVGCEVCDGSGYKGRLGIFELLINTPAIQTLIQNGASAADIGAQAQKEGMRTLLQDGLAKAAKGLTTEEEVYRMAQDN</sequence>
<dbReference type="Gene3D" id="3.30.450.90">
    <property type="match status" value="1"/>
</dbReference>
<dbReference type="CDD" id="cd01129">
    <property type="entry name" value="PulE-GspE-like"/>
    <property type="match status" value="1"/>
</dbReference>
<dbReference type="EMBL" id="CP001649">
    <property type="protein sequence ID" value="ACS78467.1"/>
    <property type="molecule type" value="Genomic_DNA"/>
</dbReference>
<gene>
    <name evidence="5" type="ordered locus">Desal_0400</name>
</gene>
<dbReference type="PANTHER" id="PTHR30258:SF2">
    <property type="entry name" value="COMG OPERON PROTEIN 1"/>
    <property type="match status" value="1"/>
</dbReference>
<dbReference type="SUPFAM" id="SSF160246">
    <property type="entry name" value="EspE N-terminal domain-like"/>
    <property type="match status" value="1"/>
</dbReference>
<evidence type="ECO:0000313" key="6">
    <source>
        <dbReference type="Proteomes" id="UP000002601"/>
    </source>
</evidence>
<dbReference type="InterPro" id="IPR001482">
    <property type="entry name" value="T2SS/T4SS_dom"/>
</dbReference>
<dbReference type="eggNOG" id="COG2804">
    <property type="taxonomic scope" value="Bacteria"/>
</dbReference>
<dbReference type="FunFam" id="3.30.450.90:FF:000001">
    <property type="entry name" value="Type II secretion system ATPase GspE"/>
    <property type="match status" value="1"/>
</dbReference>
<proteinExistence type="inferred from homology"/>
<dbReference type="InterPro" id="IPR007831">
    <property type="entry name" value="T2SS_GspE_N"/>
</dbReference>
<dbReference type="Pfam" id="PF00437">
    <property type="entry name" value="T2SSE"/>
    <property type="match status" value="1"/>
</dbReference>
<comment type="similarity">
    <text evidence="1">Belongs to the GSP E family.</text>
</comment>
<evidence type="ECO:0000256" key="2">
    <source>
        <dbReference type="ARBA" id="ARBA00022741"/>
    </source>
</evidence>
<name>C6BWY7_MARSD</name>
<dbReference type="HOGENOM" id="CLU_013446_10_6_7"/>
<protein>
    <submittedName>
        <fullName evidence="5">Type II secretion system protein E</fullName>
    </submittedName>
</protein>
<dbReference type="Proteomes" id="UP000002601">
    <property type="component" value="Chromosome"/>
</dbReference>
<evidence type="ECO:0000256" key="1">
    <source>
        <dbReference type="ARBA" id="ARBA00006611"/>
    </source>
</evidence>
<dbReference type="SMART" id="SM00382">
    <property type="entry name" value="AAA"/>
    <property type="match status" value="1"/>
</dbReference>
<dbReference type="Pfam" id="PF05157">
    <property type="entry name" value="MshEN"/>
    <property type="match status" value="1"/>
</dbReference>
<dbReference type="PANTHER" id="PTHR30258">
    <property type="entry name" value="TYPE II SECRETION SYSTEM PROTEIN GSPE-RELATED"/>
    <property type="match status" value="1"/>
</dbReference>